<dbReference type="GO" id="GO:0016747">
    <property type="term" value="F:acyltransferase activity, transferring groups other than amino-acyl groups"/>
    <property type="evidence" value="ECO:0007669"/>
    <property type="project" value="TreeGrafter"/>
</dbReference>
<comment type="caution">
    <text evidence="3">The sequence shown here is derived from an EMBL/GenBank/DDBJ whole genome shotgun (WGS) entry which is preliminary data.</text>
</comment>
<gene>
    <name evidence="3" type="ORF">QN277_014995</name>
</gene>
<name>A0AAE1JZI1_9FABA</name>
<dbReference type="InterPro" id="IPR023213">
    <property type="entry name" value="CAT-like_dom_sf"/>
</dbReference>
<evidence type="ECO:0000256" key="1">
    <source>
        <dbReference type="ARBA" id="ARBA00009861"/>
    </source>
</evidence>
<dbReference type="Proteomes" id="UP001293593">
    <property type="component" value="Unassembled WGS sequence"/>
</dbReference>
<dbReference type="InterPro" id="IPR050317">
    <property type="entry name" value="Plant_Fungal_Acyltransferase"/>
</dbReference>
<dbReference type="Pfam" id="PF02458">
    <property type="entry name" value="Transferase"/>
    <property type="match status" value="1"/>
</dbReference>
<dbReference type="EMBL" id="JAWXYG010000003">
    <property type="protein sequence ID" value="KAK4276899.1"/>
    <property type="molecule type" value="Genomic_DNA"/>
</dbReference>
<dbReference type="Gene3D" id="3.30.559.10">
    <property type="entry name" value="Chloramphenicol acetyltransferase-like domain"/>
    <property type="match status" value="2"/>
</dbReference>
<protein>
    <submittedName>
        <fullName evidence="3">Uncharacterized protein</fullName>
    </submittedName>
</protein>
<evidence type="ECO:0000313" key="3">
    <source>
        <dbReference type="EMBL" id="KAK4276899.1"/>
    </source>
</evidence>
<accession>A0AAE1JZI1</accession>
<evidence type="ECO:0000313" key="4">
    <source>
        <dbReference type="Proteomes" id="UP001293593"/>
    </source>
</evidence>
<dbReference type="AlphaFoldDB" id="A0AAE1JZI1"/>
<proteinExistence type="inferred from homology"/>
<feature type="region of interest" description="Disordered" evidence="2">
    <location>
        <begin position="187"/>
        <end position="207"/>
    </location>
</feature>
<keyword evidence="4" id="KW-1185">Reference proteome</keyword>
<sequence length="434" mass="47604">MGSLGNIGSMHLSARISTVVPATPRSEQNGVYELQNMDLLLKLHYIRSAYFFSNDAVQGLSNYDLKKAMFPLLDAYSHVSGRIRRPDTGRPFIKCNDAGVRVAESYCDKTLAEWIADARYSIDGLVQDHVLGPDLGFSPLVFIQFTRFQCGGLTVGLNWPHVLGDAFSALNFIHLWSRISAGHVPPRSLHVPTPSKPELPPSSSDKPISVKRSVDVGDRWLVADHENVETHCFRLTPKQLDHLVTTITTSAPTSYFVILSAIVWKSLSHIRGNASGLNAVTICTNGSKRKEDELPINGLVFSKVEADFAVEKSDVSELAMLIGEKKMTENDILEKMVEEDEGKGDFVVYGANLTFVDLEGAEFYDVKLNGRKPILANCTFHGVGGEGVVSVLPAPEGDDGAEDGGCNGRILTVVLPPKELEQLKNKLEREWGIV</sequence>
<reference evidence="3" key="1">
    <citation type="submission" date="2023-10" db="EMBL/GenBank/DDBJ databases">
        <title>Chromosome-level genome of the transformable northern wattle, Acacia crassicarpa.</title>
        <authorList>
            <person name="Massaro I."/>
            <person name="Sinha N.R."/>
            <person name="Poethig S."/>
            <person name="Leichty A.R."/>
        </authorList>
    </citation>
    <scope>NUCLEOTIDE SEQUENCE</scope>
    <source>
        <strain evidence="3">Acra3RX</strain>
        <tissue evidence="3">Leaf</tissue>
    </source>
</reference>
<dbReference type="PANTHER" id="PTHR31642:SF259">
    <property type="entry name" value="PROTEIN ECERIFERUM 2"/>
    <property type="match status" value="1"/>
</dbReference>
<dbReference type="PANTHER" id="PTHR31642">
    <property type="entry name" value="TRICHOTHECENE 3-O-ACETYLTRANSFERASE"/>
    <property type="match status" value="1"/>
</dbReference>
<evidence type="ECO:0000256" key="2">
    <source>
        <dbReference type="SAM" id="MobiDB-lite"/>
    </source>
</evidence>
<comment type="similarity">
    <text evidence="1">Belongs to the plant acyltransferase family.</text>
</comment>
<organism evidence="3 4">
    <name type="scientific">Acacia crassicarpa</name>
    <name type="common">northern wattle</name>
    <dbReference type="NCBI Taxonomy" id="499986"/>
    <lineage>
        <taxon>Eukaryota</taxon>
        <taxon>Viridiplantae</taxon>
        <taxon>Streptophyta</taxon>
        <taxon>Embryophyta</taxon>
        <taxon>Tracheophyta</taxon>
        <taxon>Spermatophyta</taxon>
        <taxon>Magnoliopsida</taxon>
        <taxon>eudicotyledons</taxon>
        <taxon>Gunneridae</taxon>
        <taxon>Pentapetalae</taxon>
        <taxon>rosids</taxon>
        <taxon>fabids</taxon>
        <taxon>Fabales</taxon>
        <taxon>Fabaceae</taxon>
        <taxon>Caesalpinioideae</taxon>
        <taxon>mimosoid clade</taxon>
        <taxon>Acacieae</taxon>
        <taxon>Acacia</taxon>
    </lineage>
</organism>